<dbReference type="OrthoDB" id="4763361at2"/>
<proteinExistence type="predicted"/>
<feature type="compositionally biased region" description="Low complexity" evidence="1">
    <location>
        <begin position="90"/>
        <end position="121"/>
    </location>
</feature>
<feature type="compositionally biased region" description="Basic and acidic residues" evidence="1">
    <location>
        <begin position="144"/>
        <end position="159"/>
    </location>
</feature>
<dbReference type="SUPFAM" id="SSF140453">
    <property type="entry name" value="EsxAB dimer-like"/>
    <property type="match status" value="1"/>
</dbReference>
<gene>
    <name evidence="2" type="ORF">CBR64_01150</name>
</gene>
<dbReference type="Proteomes" id="UP000196228">
    <property type="component" value="Chromosome"/>
</dbReference>
<accession>A0A1Y0HQA5</accession>
<sequence length="408" mass="43026">MTRNLWGADVDALRALARSVEDAARRLDGLRDHVDSLVSTTPWRGGDAEQFQGEWSTTLRGTVHRASSTLSDAATTLRADADAQDEASRASSGTGSPGAATVGAGATTTGPAVLLAAATGPEPSPSPGPPPVPPAEEDDDGVDDGSREDQRQESRRDTGGGEGTADPTYQVPGPAPFPNGLGTPVPGTEVDPPEPPVWNPPDEGSDVDGPSWNTEDASFGDHVKEWTARQAANALSATWPDAARNLHHYLGNSGGTLEQPVDTMLADLPELASQVAAREAQLGADAVRVAQESGADGPVTMPVNTDWKGYYAGPDQDKNWYYATGGFSYNVSGQVTVYPPDPPGGPWRYEMDTGVNYRDRYNWDGTKSTQIGPLTITDAELQEFHRKGLAQEFTMVGSSSTRHSEGTG</sequence>
<dbReference type="AlphaFoldDB" id="A0A1Y0HQA5"/>
<dbReference type="KEGG" id="cceu:CBR64_01150"/>
<name>A0A1Y0HQA5_CELCE</name>
<reference evidence="2 3" key="1">
    <citation type="submission" date="2017-05" db="EMBL/GenBank/DDBJ databases">
        <authorList>
            <person name="Song R."/>
            <person name="Chenine A.L."/>
            <person name="Ruprecht R.M."/>
        </authorList>
    </citation>
    <scope>NUCLEOTIDE SEQUENCE [LARGE SCALE GENOMIC DNA]</scope>
    <source>
        <strain evidence="2 3">PSBB019</strain>
    </source>
</reference>
<protein>
    <recommendedName>
        <fullName evidence="4">WXG100 family type VII secretion target</fullName>
    </recommendedName>
</protein>
<feature type="compositionally biased region" description="Pro residues" evidence="1">
    <location>
        <begin position="122"/>
        <end position="134"/>
    </location>
</feature>
<dbReference type="RefSeq" id="WP_087469404.1">
    <property type="nucleotide sequence ID" value="NZ_CP021383.1"/>
</dbReference>
<dbReference type="Gene3D" id="1.10.287.1060">
    <property type="entry name" value="ESAT-6-like"/>
    <property type="match status" value="1"/>
</dbReference>
<feature type="region of interest" description="Disordered" evidence="1">
    <location>
        <begin position="76"/>
        <end position="218"/>
    </location>
</feature>
<evidence type="ECO:0000313" key="2">
    <source>
        <dbReference type="EMBL" id="ARU50322.1"/>
    </source>
</evidence>
<evidence type="ECO:0000256" key="1">
    <source>
        <dbReference type="SAM" id="MobiDB-lite"/>
    </source>
</evidence>
<evidence type="ECO:0000313" key="3">
    <source>
        <dbReference type="Proteomes" id="UP000196228"/>
    </source>
</evidence>
<evidence type="ECO:0008006" key="4">
    <source>
        <dbReference type="Google" id="ProtNLM"/>
    </source>
</evidence>
<dbReference type="EMBL" id="CP021383">
    <property type="protein sequence ID" value="ARU50322.1"/>
    <property type="molecule type" value="Genomic_DNA"/>
</dbReference>
<dbReference type="InterPro" id="IPR036689">
    <property type="entry name" value="ESAT-6-like_sf"/>
</dbReference>
<organism evidence="2 3">
    <name type="scientific">Cellulosimicrobium cellulans</name>
    <name type="common">Arthrobacter luteus</name>
    <dbReference type="NCBI Taxonomy" id="1710"/>
    <lineage>
        <taxon>Bacteria</taxon>
        <taxon>Bacillati</taxon>
        <taxon>Actinomycetota</taxon>
        <taxon>Actinomycetes</taxon>
        <taxon>Micrococcales</taxon>
        <taxon>Promicromonosporaceae</taxon>
        <taxon>Cellulosimicrobium</taxon>
    </lineage>
</organism>